<feature type="compositionally biased region" description="Acidic residues" evidence="1">
    <location>
        <begin position="1"/>
        <end position="13"/>
    </location>
</feature>
<accession>A0AAD6U4X2</accession>
<keyword evidence="3" id="KW-1185">Reference proteome</keyword>
<organism evidence="2 3">
    <name type="scientific">Mycena belliarum</name>
    <dbReference type="NCBI Taxonomy" id="1033014"/>
    <lineage>
        <taxon>Eukaryota</taxon>
        <taxon>Fungi</taxon>
        <taxon>Dikarya</taxon>
        <taxon>Basidiomycota</taxon>
        <taxon>Agaricomycotina</taxon>
        <taxon>Agaricomycetes</taxon>
        <taxon>Agaricomycetidae</taxon>
        <taxon>Agaricales</taxon>
        <taxon>Marasmiineae</taxon>
        <taxon>Mycenaceae</taxon>
        <taxon>Mycena</taxon>
    </lineage>
</organism>
<protein>
    <submittedName>
        <fullName evidence="2">Uncharacterized protein</fullName>
    </submittedName>
</protein>
<dbReference type="EMBL" id="JARJCN010000025">
    <property type="protein sequence ID" value="KAJ7088758.1"/>
    <property type="molecule type" value="Genomic_DNA"/>
</dbReference>
<gene>
    <name evidence="2" type="ORF">B0H15DRAFT_949391</name>
</gene>
<evidence type="ECO:0000313" key="3">
    <source>
        <dbReference type="Proteomes" id="UP001222325"/>
    </source>
</evidence>
<reference evidence="2" key="1">
    <citation type="submission" date="2023-03" db="EMBL/GenBank/DDBJ databases">
        <title>Massive genome expansion in bonnet fungi (Mycena s.s.) driven by repeated elements and novel gene families across ecological guilds.</title>
        <authorList>
            <consortium name="Lawrence Berkeley National Laboratory"/>
            <person name="Harder C.B."/>
            <person name="Miyauchi S."/>
            <person name="Viragh M."/>
            <person name="Kuo A."/>
            <person name="Thoen E."/>
            <person name="Andreopoulos B."/>
            <person name="Lu D."/>
            <person name="Skrede I."/>
            <person name="Drula E."/>
            <person name="Henrissat B."/>
            <person name="Morin E."/>
            <person name="Kohler A."/>
            <person name="Barry K."/>
            <person name="LaButti K."/>
            <person name="Morin E."/>
            <person name="Salamov A."/>
            <person name="Lipzen A."/>
            <person name="Mereny Z."/>
            <person name="Hegedus B."/>
            <person name="Baldrian P."/>
            <person name="Stursova M."/>
            <person name="Weitz H."/>
            <person name="Taylor A."/>
            <person name="Grigoriev I.V."/>
            <person name="Nagy L.G."/>
            <person name="Martin F."/>
            <person name="Kauserud H."/>
        </authorList>
    </citation>
    <scope>NUCLEOTIDE SEQUENCE</scope>
    <source>
        <strain evidence="2">CBHHK173m</strain>
    </source>
</reference>
<comment type="caution">
    <text evidence="2">The sequence shown here is derived from an EMBL/GenBank/DDBJ whole genome shotgun (WGS) entry which is preliminary data.</text>
</comment>
<proteinExistence type="predicted"/>
<feature type="compositionally biased region" description="Basic and acidic residues" evidence="1">
    <location>
        <begin position="14"/>
        <end position="27"/>
    </location>
</feature>
<dbReference type="Proteomes" id="UP001222325">
    <property type="component" value="Unassembled WGS sequence"/>
</dbReference>
<evidence type="ECO:0000256" key="1">
    <source>
        <dbReference type="SAM" id="MobiDB-lite"/>
    </source>
</evidence>
<dbReference type="AlphaFoldDB" id="A0AAD6U4X2"/>
<evidence type="ECO:0000313" key="2">
    <source>
        <dbReference type="EMBL" id="KAJ7088758.1"/>
    </source>
</evidence>
<name>A0AAD6U4X2_9AGAR</name>
<sequence>MGGSSFEDEEGASVDDRAEAREVHPNEEELIDLLSDVRRVEDLEDSKIALCGPAPLSVVIGKVTAPRAAPLPLRDADATVSIRNVQLVAGVEDDASTKQTL</sequence>
<feature type="region of interest" description="Disordered" evidence="1">
    <location>
        <begin position="1"/>
        <end position="27"/>
    </location>
</feature>